<feature type="compositionally biased region" description="Basic and acidic residues" evidence="2">
    <location>
        <begin position="1"/>
        <end position="12"/>
    </location>
</feature>
<organism evidence="3 4">
    <name type="scientific">Discostella pseudostelligera</name>
    <dbReference type="NCBI Taxonomy" id="259834"/>
    <lineage>
        <taxon>Eukaryota</taxon>
        <taxon>Sar</taxon>
        <taxon>Stramenopiles</taxon>
        <taxon>Ochrophyta</taxon>
        <taxon>Bacillariophyta</taxon>
        <taxon>Coscinodiscophyceae</taxon>
        <taxon>Thalassiosirophycidae</taxon>
        <taxon>Stephanodiscales</taxon>
        <taxon>Stephanodiscaceae</taxon>
        <taxon>Discostella</taxon>
    </lineage>
</organism>
<name>A0ABD3NA18_9STRA</name>
<feature type="compositionally biased region" description="Basic and acidic residues" evidence="2">
    <location>
        <begin position="87"/>
        <end position="104"/>
    </location>
</feature>
<dbReference type="EMBL" id="JALLBG020000010">
    <property type="protein sequence ID" value="KAL3772484.1"/>
    <property type="molecule type" value="Genomic_DNA"/>
</dbReference>
<evidence type="ECO:0000313" key="3">
    <source>
        <dbReference type="EMBL" id="KAL3772484.1"/>
    </source>
</evidence>
<keyword evidence="4" id="KW-1185">Reference proteome</keyword>
<dbReference type="AlphaFoldDB" id="A0ABD3NA18"/>
<protein>
    <submittedName>
        <fullName evidence="3">Uncharacterized protein</fullName>
    </submittedName>
</protein>
<gene>
    <name evidence="3" type="ORF">ACHAWU_000046</name>
</gene>
<keyword evidence="1" id="KW-0175">Coiled coil</keyword>
<evidence type="ECO:0000256" key="2">
    <source>
        <dbReference type="SAM" id="MobiDB-lite"/>
    </source>
</evidence>
<evidence type="ECO:0000256" key="1">
    <source>
        <dbReference type="SAM" id="Coils"/>
    </source>
</evidence>
<feature type="compositionally biased region" description="Acidic residues" evidence="2">
    <location>
        <begin position="13"/>
        <end position="47"/>
    </location>
</feature>
<feature type="region of interest" description="Disordered" evidence="2">
    <location>
        <begin position="82"/>
        <end position="116"/>
    </location>
</feature>
<feature type="coiled-coil region" evidence="1">
    <location>
        <begin position="262"/>
        <end position="289"/>
    </location>
</feature>
<sequence>MFDLLHDLFARSDDDDDDDDDEEDGEELELVDDRFAEEEEESGDDEVVAPAAAAATDIVAAAAVAASDEVATNDASEIILKSVGGDSHTDDNNKNEDANIRQEHGGSVGRDNEEDNNNILHLDENDIDDGDNDNDRDEEVEWNEMFQEFKTGILSLKSSVSAVSAVAADVLTGAIEEAHASMTTSLIMSAGVARPPFVLTAADEDEDEYFENSGDEMMMMKFVATSEGVDGDSEENIDDEDEEVHFLEAPTNTDPRRLNTPLKLESLDVVKMRQRLMRAEEQRNLLMQMVDGRNEEICKLRFHLDQRKQQRSCRQAADSNSDAIDHQKCGDSSKRYSGGERIQFLKREVEWRRHLVSSINDTDQHDASIKALSAILQQLRDDVHQSRNCSVRESIKASEEVIRDLQFRIQKIKDNT</sequence>
<evidence type="ECO:0000313" key="4">
    <source>
        <dbReference type="Proteomes" id="UP001530293"/>
    </source>
</evidence>
<feature type="region of interest" description="Disordered" evidence="2">
    <location>
        <begin position="1"/>
        <end position="47"/>
    </location>
</feature>
<proteinExistence type="predicted"/>
<reference evidence="3 4" key="1">
    <citation type="submission" date="2024-10" db="EMBL/GenBank/DDBJ databases">
        <title>Updated reference genomes for cyclostephanoid diatoms.</title>
        <authorList>
            <person name="Roberts W.R."/>
            <person name="Alverson A.J."/>
        </authorList>
    </citation>
    <scope>NUCLEOTIDE SEQUENCE [LARGE SCALE GENOMIC DNA]</scope>
    <source>
        <strain evidence="3 4">AJA232-27</strain>
    </source>
</reference>
<dbReference type="Proteomes" id="UP001530293">
    <property type="component" value="Unassembled WGS sequence"/>
</dbReference>
<comment type="caution">
    <text evidence="3">The sequence shown here is derived from an EMBL/GenBank/DDBJ whole genome shotgun (WGS) entry which is preliminary data.</text>
</comment>
<accession>A0ABD3NA18</accession>